<keyword evidence="2" id="KW-1185">Reference proteome</keyword>
<proteinExistence type="predicted"/>
<dbReference type="AlphaFoldDB" id="A0A397VRS0"/>
<accession>A0A397VRS0</accession>
<reference evidence="1 2" key="1">
    <citation type="submission" date="2018-06" db="EMBL/GenBank/DDBJ databases">
        <title>Comparative genomics reveals the genomic features of Rhizophagus irregularis, R. cerebriforme, R. diaphanum and Gigaspora rosea, and their symbiotic lifestyle signature.</title>
        <authorList>
            <person name="Morin E."/>
            <person name="San Clemente H."/>
            <person name="Chen E.C.H."/>
            <person name="De La Providencia I."/>
            <person name="Hainaut M."/>
            <person name="Kuo A."/>
            <person name="Kohler A."/>
            <person name="Murat C."/>
            <person name="Tang N."/>
            <person name="Roy S."/>
            <person name="Loubradou J."/>
            <person name="Henrissat B."/>
            <person name="Grigoriev I.V."/>
            <person name="Corradi N."/>
            <person name="Roux C."/>
            <person name="Martin F.M."/>
        </authorList>
    </citation>
    <scope>NUCLEOTIDE SEQUENCE [LARGE SCALE GENOMIC DNA]</scope>
    <source>
        <strain evidence="1 2">DAOM 194757</strain>
    </source>
</reference>
<dbReference type="Proteomes" id="UP000266673">
    <property type="component" value="Unassembled WGS sequence"/>
</dbReference>
<name>A0A397VRS0_9GLOM</name>
<evidence type="ECO:0000313" key="1">
    <source>
        <dbReference type="EMBL" id="RIB23709.1"/>
    </source>
</evidence>
<gene>
    <name evidence="1" type="ORF">C2G38_2032505</name>
</gene>
<protein>
    <submittedName>
        <fullName evidence="1">Uncharacterized protein</fullName>
    </submittedName>
</protein>
<organism evidence="1 2">
    <name type="scientific">Gigaspora rosea</name>
    <dbReference type="NCBI Taxonomy" id="44941"/>
    <lineage>
        <taxon>Eukaryota</taxon>
        <taxon>Fungi</taxon>
        <taxon>Fungi incertae sedis</taxon>
        <taxon>Mucoromycota</taxon>
        <taxon>Glomeromycotina</taxon>
        <taxon>Glomeromycetes</taxon>
        <taxon>Diversisporales</taxon>
        <taxon>Gigasporaceae</taxon>
        <taxon>Gigaspora</taxon>
    </lineage>
</organism>
<evidence type="ECO:0000313" key="2">
    <source>
        <dbReference type="Proteomes" id="UP000266673"/>
    </source>
</evidence>
<sequence length="197" mass="23457">MENLYKRYKKKYKNDTCRRCLKNVETNDHWTECRDNEVSKDELIYRTVSKILTKANNFSEWNAVELTGILKENKDKRNNEIKPLAGIITKEVEQEINAFSKGFKGKKSFCCLILHKINNNLHKQMWKRRCIYTTAITNDLILEKMGDEVQEEVKPDRRKEVMERANRKVDIWRDLFITYNTSPIYIETINAEIEQGD</sequence>
<dbReference type="EMBL" id="QKWP01000247">
    <property type="protein sequence ID" value="RIB23709.1"/>
    <property type="molecule type" value="Genomic_DNA"/>
</dbReference>
<comment type="caution">
    <text evidence="1">The sequence shown here is derived from an EMBL/GenBank/DDBJ whole genome shotgun (WGS) entry which is preliminary data.</text>
</comment>